<dbReference type="Proteomes" id="UP000243876">
    <property type="component" value="Unassembled WGS sequence"/>
</dbReference>
<organism evidence="6 7">
    <name type="scientific">Sporidiobolus salmonicolor</name>
    <name type="common">Yeast-like fungus</name>
    <name type="synonym">Sporobolomyces salmonicolor</name>
    <dbReference type="NCBI Taxonomy" id="5005"/>
    <lineage>
        <taxon>Eukaryota</taxon>
        <taxon>Fungi</taxon>
        <taxon>Dikarya</taxon>
        <taxon>Basidiomycota</taxon>
        <taxon>Pucciniomycotina</taxon>
        <taxon>Microbotryomycetes</taxon>
        <taxon>Sporidiobolales</taxon>
        <taxon>Sporidiobolaceae</taxon>
        <taxon>Sporobolomyces</taxon>
    </lineage>
</organism>
<comment type="similarity">
    <text evidence="1">Belongs to the peptidase M20A family.</text>
</comment>
<evidence type="ECO:0000256" key="2">
    <source>
        <dbReference type="ARBA" id="ARBA00022670"/>
    </source>
</evidence>
<evidence type="ECO:0000313" key="7">
    <source>
        <dbReference type="Proteomes" id="UP000243876"/>
    </source>
</evidence>
<proteinExistence type="inferred from homology"/>
<name>A0A0D6EHX0_SPOSA</name>
<dbReference type="GO" id="GO:0046872">
    <property type="term" value="F:metal ion binding"/>
    <property type="evidence" value="ECO:0007669"/>
    <property type="project" value="UniProtKB-KW"/>
</dbReference>
<dbReference type="AlphaFoldDB" id="A0A0D6EHX0"/>
<feature type="non-terminal residue" evidence="6">
    <location>
        <position position="1"/>
    </location>
</feature>
<dbReference type="Gene3D" id="3.30.70.360">
    <property type="match status" value="1"/>
</dbReference>
<dbReference type="Pfam" id="PF01546">
    <property type="entry name" value="Peptidase_M20"/>
    <property type="match status" value="1"/>
</dbReference>
<dbReference type="PANTHER" id="PTHR43270:SF4">
    <property type="entry name" value="CARNOSINE DIPEPTIDASE 2, ISOFORM A"/>
    <property type="match status" value="1"/>
</dbReference>
<evidence type="ECO:0000256" key="1">
    <source>
        <dbReference type="ARBA" id="ARBA00006247"/>
    </source>
</evidence>
<reference evidence="7" key="1">
    <citation type="submission" date="2015-02" db="EMBL/GenBank/DDBJ databases">
        <authorList>
            <person name="Gon?alves P."/>
        </authorList>
    </citation>
    <scope>NUCLEOTIDE SEQUENCE [LARGE SCALE GENOMIC DNA]</scope>
</reference>
<keyword evidence="7" id="KW-1185">Reference proteome</keyword>
<dbReference type="PANTHER" id="PTHR43270">
    <property type="entry name" value="BETA-ALA-HIS DIPEPTIDASE"/>
    <property type="match status" value="1"/>
</dbReference>
<keyword evidence="4" id="KW-0378">Hydrolase</keyword>
<dbReference type="OrthoDB" id="7832001at2759"/>
<dbReference type="EMBL" id="CENE01000003">
    <property type="protein sequence ID" value="CEQ39506.1"/>
    <property type="molecule type" value="Genomic_DNA"/>
</dbReference>
<keyword evidence="2" id="KW-0645">Protease</keyword>
<sequence>MPSSQPFAQWIEENQDALVARLREAVEIPSVSGDASYRCVKVHSVRTRTVSRFVKLSPGRGNSSHVHKMGAWLEGELTKLGAEVRSVPLGKQTLEGQELELPPVLLGSYGKDPKKKTILIYVRWFRAFRRQAVSLTVLLHSQGHYDVQPALLSDGWNNDPFTLTDDKETGRLYGRWLNVIEAHQKTNTEFPVNLVMCFEGMEESGSEGLEELVIAEAQKHFKDVDAVCISDNYWLGTTSPCLTYGLRGLAYFAVSISGPAADLHSGVFGNVVHEPMTDLFALFSKLVTPQGQILVPGINEKVRFSAFASPVPHSLLQRSSSGRFGSNDIAHLRFAQVAPLTPEERKLYEVIDVTVADFESAIGGKVTISEDKAEVLMGRMRYPSLSLHGIEGAFSAPGAKTVIPAAVKGKFSIRLVPDLTPDEVNECVQKYLKDEFAKLGSKNKLNIEMHHGGKPWVASSKSHGDLAEPADATDAPSSLARAVDHWNFRAAAKATETVYGKTPDYTREGVTLTFAEALGKNVMLLPMGRYDCSLFTPAPAPPLTLSSSRHAEATTALTRFARFPWHHDPSLELTRPSLQTNEKLDRSNFILGSQVLGEYLHEVAVAK</sequence>
<dbReference type="InterPro" id="IPR011650">
    <property type="entry name" value="Peptidase_M20_dimer"/>
</dbReference>
<dbReference type="InterPro" id="IPR051458">
    <property type="entry name" value="Cyt/Met_Dipeptidase"/>
</dbReference>
<dbReference type="SUPFAM" id="SSF53187">
    <property type="entry name" value="Zn-dependent exopeptidases"/>
    <property type="match status" value="1"/>
</dbReference>
<dbReference type="InterPro" id="IPR002933">
    <property type="entry name" value="Peptidase_M20"/>
</dbReference>
<accession>A0A0D6EHX0</accession>
<evidence type="ECO:0000313" key="6">
    <source>
        <dbReference type="EMBL" id="CEQ39506.1"/>
    </source>
</evidence>
<evidence type="ECO:0000256" key="4">
    <source>
        <dbReference type="ARBA" id="ARBA00022801"/>
    </source>
</evidence>
<evidence type="ECO:0000259" key="5">
    <source>
        <dbReference type="Pfam" id="PF07687"/>
    </source>
</evidence>
<evidence type="ECO:0000256" key="3">
    <source>
        <dbReference type="ARBA" id="ARBA00022723"/>
    </source>
</evidence>
<feature type="non-terminal residue" evidence="6">
    <location>
        <position position="607"/>
    </location>
</feature>
<protein>
    <submittedName>
        <fullName evidence="6">SPOSA6832_01029-mRNA-1:cds</fullName>
    </submittedName>
</protein>
<dbReference type="GO" id="GO:0006508">
    <property type="term" value="P:proteolysis"/>
    <property type="evidence" value="ECO:0007669"/>
    <property type="project" value="UniProtKB-KW"/>
</dbReference>
<gene>
    <name evidence="6" type="primary">SPOSA6832_01029</name>
</gene>
<keyword evidence="3" id="KW-0479">Metal-binding</keyword>
<feature type="domain" description="Peptidase M20 dimerisation" evidence="5">
    <location>
        <begin position="244"/>
        <end position="437"/>
    </location>
</feature>
<dbReference type="Gene3D" id="3.40.630.10">
    <property type="entry name" value="Zn peptidases"/>
    <property type="match status" value="3"/>
</dbReference>
<dbReference type="GO" id="GO:0008233">
    <property type="term" value="F:peptidase activity"/>
    <property type="evidence" value="ECO:0007669"/>
    <property type="project" value="UniProtKB-KW"/>
</dbReference>
<dbReference type="Pfam" id="PF07687">
    <property type="entry name" value="M20_dimer"/>
    <property type="match status" value="1"/>
</dbReference>